<keyword evidence="2" id="KW-1185">Reference proteome</keyword>
<dbReference type="RefSeq" id="WP_390213700.1">
    <property type="nucleotide sequence ID" value="NZ_JBHLXJ010000016.1"/>
</dbReference>
<protein>
    <submittedName>
        <fullName evidence="1">Uncharacterized protein</fullName>
    </submittedName>
</protein>
<comment type="caution">
    <text evidence="1">The sequence shown here is derived from an EMBL/GenBank/DDBJ whole genome shotgun (WGS) entry which is preliminary data.</text>
</comment>
<sequence length="220" mass="24190">MSLFAVITAGATLTQVAQAQTTVKGMETVGVKIGDTQTEMELALKNEGYYFWRKSAFKAEAGLPERIATAHYKKDGRNLEPDFLMVAFSPVSSKVVALSRSERFNVEVLAPDLVKNMSAKYGTPAAVRGTTEASWVEKRAGKDASVPLTQCEAAAGLQINYAANLDNYANCKRAVRLAMSPGSKPQIVWRMTLNLVDFETLYDETMQLKNALKDKVDIKR</sequence>
<evidence type="ECO:0000313" key="2">
    <source>
        <dbReference type="Proteomes" id="UP001589844"/>
    </source>
</evidence>
<gene>
    <name evidence="1" type="ORF">ACFFJH_14925</name>
</gene>
<organism evidence="1 2">
    <name type="scientific">Undibacterium danionis</name>
    <dbReference type="NCBI Taxonomy" id="1812100"/>
    <lineage>
        <taxon>Bacteria</taxon>
        <taxon>Pseudomonadati</taxon>
        <taxon>Pseudomonadota</taxon>
        <taxon>Betaproteobacteria</taxon>
        <taxon>Burkholderiales</taxon>
        <taxon>Oxalobacteraceae</taxon>
        <taxon>Undibacterium</taxon>
    </lineage>
</organism>
<evidence type="ECO:0000313" key="1">
    <source>
        <dbReference type="EMBL" id="MFC0351110.1"/>
    </source>
</evidence>
<name>A0ABV6IGZ3_9BURK</name>
<dbReference type="EMBL" id="JBHLXJ010000016">
    <property type="protein sequence ID" value="MFC0351110.1"/>
    <property type="molecule type" value="Genomic_DNA"/>
</dbReference>
<proteinExistence type="predicted"/>
<dbReference type="Proteomes" id="UP001589844">
    <property type="component" value="Unassembled WGS sequence"/>
</dbReference>
<reference evidence="1 2" key="1">
    <citation type="submission" date="2024-09" db="EMBL/GenBank/DDBJ databases">
        <authorList>
            <person name="Sun Q."/>
            <person name="Mori K."/>
        </authorList>
    </citation>
    <scope>NUCLEOTIDE SEQUENCE [LARGE SCALE GENOMIC DNA]</scope>
    <source>
        <strain evidence="1 2">CCM 8677</strain>
    </source>
</reference>
<accession>A0ABV6IGZ3</accession>